<protein>
    <submittedName>
        <fullName evidence="2">Pimeloyl-ACP methyl ester carboxylesterase</fullName>
    </submittedName>
</protein>
<dbReference type="PRINTS" id="PR00111">
    <property type="entry name" value="ABHYDROLASE"/>
</dbReference>
<reference evidence="2 3" key="1">
    <citation type="submission" date="2023-07" db="EMBL/GenBank/DDBJ databases">
        <title>Sequencing the genomes of 1000 actinobacteria strains.</title>
        <authorList>
            <person name="Klenk H.-P."/>
        </authorList>
    </citation>
    <scope>NUCLEOTIDE SEQUENCE [LARGE SCALE GENOMIC DNA]</scope>
    <source>
        <strain evidence="2 3">DSM 22966</strain>
    </source>
</reference>
<dbReference type="PANTHER" id="PTHR37017">
    <property type="entry name" value="AB HYDROLASE-1 DOMAIN-CONTAINING PROTEIN-RELATED"/>
    <property type="match status" value="1"/>
</dbReference>
<dbReference type="RefSeq" id="WP_310175280.1">
    <property type="nucleotide sequence ID" value="NZ_BAABHE010000002.1"/>
</dbReference>
<dbReference type="InterPro" id="IPR029058">
    <property type="entry name" value="AB_hydrolase_fold"/>
</dbReference>
<comment type="caution">
    <text evidence="2">The sequence shown here is derived from an EMBL/GenBank/DDBJ whole genome shotgun (WGS) entry which is preliminary data.</text>
</comment>
<keyword evidence="3" id="KW-1185">Reference proteome</keyword>
<dbReference type="InterPro" id="IPR000073">
    <property type="entry name" value="AB_hydrolase_1"/>
</dbReference>
<organism evidence="2 3">
    <name type="scientific">Enteractinococcus fodinae</name>
    <dbReference type="NCBI Taxonomy" id="684663"/>
    <lineage>
        <taxon>Bacteria</taxon>
        <taxon>Bacillati</taxon>
        <taxon>Actinomycetota</taxon>
        <taxon>Actinomycetes</taxon>
        <taxon>Micrococcales</taxon>
        <taxon>Micrococcaceae</taxon>
    </lineage>
</organism>
<dbReference type="InterPro" id="IPR052897">
    <property type="entry name" value="Sec-Metab_Biosynth_Hydrolase"/>
</dbReference>
<accession>A0ABU2B3S4</accession>
<dbReference type="PANTHER" id="PTHR37017:SF11">
    <property type="entry name" value="ESTERASE_LIPASE_THIOESTERASE DOMAIN-CONTAINING PROTEIN"/>
    <property type="match status" value="1"/>
</dbReference>
<evidence type="ECO:0000313" key="3">
    <source>
        <dbReference type="Proteomes" id="UP001183794"/>
    </source>
</evidence>
<gene>
    <name evidence="2" type="ORF">J2S62_002520</name>
</gene>
<dbReference type="Pfam" id="PF12697">
    <property type="entry name" value="Abhydrolase_6"/>
    <property type="match status" value="1"/>
</dbReference>
<name>A0ABU2B3S4_9MICC</name>
<dbReference type="EMBL" id="JAVDYJ010000001">
    <property type="protein sequence ID" value="MDR7348263.1"/>
    <property type="molecule type" value="Genomic_DNA"/>
</dbReference>
<sequence length="238" mass="25557">MAHFVLVHGAFDGAWCWAHLADDLRTAGHTVLAPDLPGAGQDPTPLSEVTLASATQRAVEYLRSLDAPAVLVGHSMGGVIITQVAAEVPEMVAKLVYLAAFRPVDGESLLDLAHLPEGVDSQFEKYLTVTGDPPIGTFDPAGARTVFYHDVPEELARSAIEKMGPQPLQLFETPVSLGDTVLPPTEYVICTRDRAVPPALQRLMAQRTLARVHELDSGHSPFYSLPGEVLSILLHAAE</sequence>
<evidence type="ECO:0000313" key="2">
    <source>
        <dbReference type="EMBL" id="MDR7348263.1"/>
    </source>
</evidence>
<dbReference type="Gene3D" id="3.40.50.1820">
    <property type="entry name" value="alpha/beta hydrolase"/>
    <property type="match status" value="1"/>
</dbReference>
<evidence type="ECO:0000259" key="1">
    <source>
        <dbReference type="Pfam" id="PF12697"/>
    </source>
</evidence>
<proteinExistence type="predicted"/>
<feature type="domain" description="AB hydrolase-1" evidence="1">
    <location>
        <begin position="4"/>
        <end position="229"/>
    </location>
</feature>
<dbReference type="Proteomes" id="UP001183794">
    <property type="component" value="Unassembled WGS sequence"/>
</dbReference>
<dbReference type="SUPFAM" id="SSF53474">
    <property type="entry name" value="alpha/beta-Hydrolases"/>
    <property type="match status" value="1"/>
</dbReference>